<accession>A0ABS0AKJ0</accession>
<name>A0ABS0AKJ0_9GAMM</name>
<evidence type="ECO:0000259" key="1">
    <source>
        <dbReference type="Pfam" id="PF08937"/>
    </source>
</evidence>
<dbReference type="Proteomes" id="UP000644441">
    <property type="component" value="Unassembled WGS sequence"/>
</dbReference>
<evidence type="ECO:0000313" key="2">
    <source>
        <dbReference type="EMBL" id="MBF5054629.1"/>
    </source>
</evidence>
<dbReference type="EMBL" id="ARXR01000059">
    <property type="protein sequence ID" value="MBF5054629.1"/>
    <property type="molecule type" value="Genomic_DNA"/>
</dbReference>
<protein>
    <recommendedName>
        <fullName evidence="1">Thoeris protein ThsB TIR-like domain-containing protein</fullName>
    </recommendedName>
</protein>
<organism evidence="2 3">
    <name type="scientific">Alloalcanivorax venustensis ISO4</name>
    <dbReference type="NCBI Taxonomy" id="1177184"/>
    <lineage>
        <taxon>Bacteria</taxon>
        <taxon>Pseudomonadati</taxon>
        <taxon>Pseudomonadota</taxon>
        <taxon>Gammaproteobacteria</taxon>
        <taxon>Oceanospirillales</taxon>
        <taxon>Alcanivoracaceae</taxon>
        <taxon>Alloalcanivorax</taxon>
    </lineage>
</organism>
<sequence length="206" mass="24226">MHRVFVSYHHKNENYLRKALGEINDKSDIFFDCSVSTGDVNEDLEPQAIRQIIRRNYLSGSTVLLLLVGRETKYRKHVDWELYSSMYNGTNFGKSGVVVLHAPDCESEYFTAPFDKIKKAVYPHVSSWASIDNREEYQRRYPYLPDRIIDNLLKSKSKISVSNWSVIEENPERLRLLIDCAHNARSECEYDMRRAMRMKDYNPSIF</sequence>
<reference evidence="2 3" key="1">
    <citation type="submission" date="2012-09" db="EMBL/GenBank/DDBJ databases">
        <title>Genome Sequence of alkane-degrading Bacterium Alcanivorax venustensis ISO4.</title>
        <authorList>
            <person name="Lai Q."/>
            <person name="Shao Z."/>
        </authorList>
    </citation>
    <scope>NUCLEOTIDE SEQUENCE [LARGE SCALE GENOMIC DNA]</scope>
    <source>
        <strain evidence="2 3">ISO4</strain>
    </source>
</reference>
<dbReference type="InterPro" id="IPR015032">
    <property type="entry name" value="ThsB__TIR-like_domain"/>
</dbReference>
<keyword evidence="3" id="KW-1185">Reference proteome</keyword>
<feature type="domain" description="Thoeris protein ThsB TIR-like" evidence="1">
    <location>
        <begin position="5"/>
        <end position="101"/>
    </location>
</feature>
<proteinExistence type="predicted"/>
<dbReference type="RefSeq" id="WP_194856925.1">
    <property type="nucleotide sequence ID" value="NZ_ARXR01000059.1"/>
</dbReference>
<comment type="caution">
    <text evidence="2">The sequence shown here is derived from an EMBL/GenBank/DDBJ whole genome shotgun (WGS) entry which is preliminary data.</text>
</comment>
<evidence type="ECO:0000313" key="3">
    <source>
        <dbReference type="Proteomes" id="UP000644441"/>
    </source>
</evidence>
<gene>
    <name evidence="2" type="ORF">ISO4_03231</name>
</gene>
<dbReference type="Pfam" id="PF08937">
    <property type="entry name" value="ThsB_TIR"/>
    <property type="match status" value="1"/>
</dbReference>